<evidence type="ECO:0000259" key="3">
    <source>
        <dbReference type="Pfam" id="PF20720"/>
    </source>
</evidence>
<feature type="coiled-coil region" evidence="1">
    <location>
        <begin position="175"/>
        <end position="202"/>
    </location>
</feature>
<protein>
    <recommendedName>
        <fullName evidence="6">DZIP3-like HEPN domain-containing protein</fullName>
    </recommendedName>
</protein>
<dbReference type="Pfam" id="PF20720">
    <property type="entry name" value="nSTAND3"/>
    <property type="match status" value="1"/>
</dbReference>
<feature type="domain" description="DZIP3-like HEPN" evidence="2">
    <location>
        <begin position="39"/>
        <end position="176"/>
    </location>
</feature>
<feature type="domain" description="Novel STAND NTPase 3" evidence="3">
    <location>
        <begin position="272"/>
        <end position="421"/>
    </location>
</feature>
<evidence type="ECO:0000313" key="4">
    <source>
        <dbReference type="EMBL" id="VDH98824.1"/>
    </source>
</evidence>
<organism evidence="4 5">
    <name type="scientific">Mytilus galloprovincialis</name>
    <name type="common">Mediterranean mussel</name>
    <dbReference type="NCBI Taxonomy" id="29158"/>
    <lineage>
        <taxon>Eukaryota</taxon>
        <taxon>Metazoa</taxon>
        <taxon>Spiralia</taxon>
        <taxon>Lophotrochozoa</taxon>
        <taxon>Mollusca</taxon>
        <taxon>Bivalvia</taxon>
        <taxon>Autobranchia</taxon>
        <taxon>Pteriomorphia</taxon>
        <taxon>Mytilida</taxon>
        <taxon>Mytiloidea</taxon>
        <taxon>Mytilidae</taxon>
        <taxon>Mytilinae</taxon>
        <taxon>Mytilus</taxon>
    </lineage>
</organism>
<dbReference type="Proteomes" id="UP000596742">
    <property type="component" value="Unassembled WGS sequence"/>
</dbReference>
<keyword evidence="5" id="KW-1185">Reference proteome</keyword>
<sequence length="568" mass="65732">MAMFSQEEENYVRINCLLTGISPNAVRTYFDKEFHPSCLYASIKQEYTKLNDLKKQRVINVAQWNLLYPRGGNTPSSKQFDVTLMITLIRHLTKIGHPGRGYEVLPQPTDTTTGDDLARIKYYRNHIAHLDNATLDSSFFNQAWDDISNAVGRLGGKVLLDECKSLRTKTLDHSNHEIIKEINQARKEMQETKRDVVTLKMSFDSLKINYTDLNHDHNELIEDYGTLRNDHERTNNTVVELRQTYADTLPRGLRAKTKRTLENWVEDAKMHVETQKDKHIFECITRHQCVLVTGSFGIGKTSTMKNVALRMNESGYDVIPVIDDPRDILNFYNPNQGTLFVIDDFCGKYTLKSSQFERWKNLTDDILSIIEGGNCKIIVSCRLQVYNDSKFTTLSLFKNCICNLMSDNLSLTHTEKSEITFLFLRSDSSKICKLQNIFNCFPLLCKQFHDNPTSDITQVFTNPSPILETEINQLQKGRIYGKYCALALCVKFENSLHENVLTGDIDKKTRSLFKNICEKCNLDRGTSRLLLKDELDSLIDTFLINDHGCYRFKHEQYFEFFRCYFSQI</sequence>
<proteinExistence type="predicted"/>
<dbReference type="AlphaFoldDB" id="A0A8B6C1D3"/>
<gene>
    <name evidence="4" type="ORF">MGAL_10B067155</name>
</gene>
<evidence type="ECO:0000256" key="1">
    <source>
        <dbReference type="SAM" id="Coils"/>
    </source>
</evidence>
<evidence type="ECO:0008006" key="6">
    <source>
        <dbReference type="Google" id="ProtNLM"/>
    </source>
</evidence>
<dbReference type="InterPro" id="IPR049050">
    <property type="entry name" value="nSTAND3"/>
</dbReference>
<accession>A0A8B6C1D3</accession>
<name>A0A8B6C1D3_MYTGA</name>
<dbReference type="Pfam" id="PF18738">
    <property type="entry name" value="HEPN_DZIP3"/>
    <property type="match status" value="1"/>
</dbReference>
<evidence type="ECO:0000259" key="2">
    <source>
        <dbReference type="Pfam" id="PF18738"/>
    </source>
</evidence>
<dbReference type="SUPFAM" id="SSF52540">
    <property type="entry name" value="P-loop containing nucleoside triphosphate hydrolases"/>
    <property type="match status" value="1"/>
</dbReference>
<dbReference type="OrthoDB" id="6083162at2759"/>
<dbReference type="InterPro" id="IPR027417">
    <property type="entry name" value="P-loop_NTPase"/>
</dbReference>
<comment type="caution">
    <text evidence="4">The sequence shown here is derived from an EMBL/GenBank/DDBJ whole genome shotgun (WGS) entry which is preliminary data.</text>
</comment>
<reference evidence="4" key="1">
    <citation type="submission" date="2018-11" db="EMBL/GenBank/DDBJ databases">
        <authorList>
            <person name="Alioto T."/>
            <person name="Alioto T."/>
        </authorList>
    </citation>
    <scope>NUCLEOTIDE SEQUENCE</scope>
</reference>
<dbReference type="EMBL" id="UYJE01001060">
    <property type="protein sequence ID" value="VDH98824.1"/>
    <property type="molecule type" value="Genomic_DNA"/>
</dbReference>
<dbReference type="InterPro" id="IPR041249">
    <property type="entry name" value="HEPN_DZIP3"/>
</dbReference>
<keyword evidence="1" id="KW-0175">Coiled coil</keyword>
<evidence type="ECO:0000313" key="5">
    <source>
        <dbReference type="Proteomes" id="UP000596742"/>
    </source>
</evidence>